<dbReference type="EMBL" id="KQ981103">
    <property type="protein sequence ID" value="KYN09458.1"/>
    <property type="molecule type" value="Genomic_DNA"/>
</dbReference>
<dbReference type="STRING" id="471704.A0A151IRU7"/>
<evidence type="ECO:0000313" key="3">
    <source>
        <dbReference type="Proteomes" id="UP000078492"/>
    </source>
</evidence>
<dbReference type="InterPro" id="IPR012337">
    <property type="entry name" value="RNaseH-like_sf"/>
</dbReference>
<dbReference type="InterPro" id="IPR001584">
    <property type="entry name" value="Integrase_cat-core"/>
</dbReference>
<dbReference type="InterPro" id="IPR036397">
    <property type="entry name" value="RNaseH_sf"/>
</dbReference>
<gene>
    <name evidence="2" type="ORF">ALC57_18431</name>
</gene>
<evidence type="ECO:0000259" key="1">
    <source>
        <dbReference type="PROSITE" id="PS50994"/>
    </source>
</evidence>
<accession>A0A151IRU7</accession>
<protein>
    <recommendedName>
        <fullName evidence="1">Integrase catalytic domain-containing protein</fullName>
    </recommendedName>
</protein>
<sequence>MKASVVERFNRTLKNNMWKTFTLNGSYKWIDELPHLLSDYNHRKHRTIGMRPIDVTSTVAKRLLSTV</sequence>
<dbReference type="PANTHER" id="PTHR46585:SF1">
    <property type="entry name" value="CHROMO DOMAIN-CONTAINING PROTEIN"/>
    <property type="match status" value="1"/>
</dbReference>
<dbReference type="Proteomes" id="UP000078492">
    <property type="component" value="Unassembled WGS sequence"/>
</dbReference>
<keyword evidence="3" id="KW-1185">Reference proteome</keyword>
<dbReference type="PROSITE" id="PS50994">
    <property type="entry name" value="INTEGRASE"/>
    <property type="match status" value="1"/>
</dbReference>
<feature type="non-terminal residue" evidence="2">
    <location>
        <position position="67"/>
    </location>
</feature>
<dbReference type="GO" id="GO:0003676">
    <property type="term" value="F:nucleic acid binding"/>
    <property type="evidence" value="ECO:0007669"/>
    <property type="project" value="InterPro"/>
</dbReference>
<dbReference type="AlphaFoldDB" id="A0A151IRU7"/>
<dbReference type="Gene3D" id="3.30.420.10">
    <property type="entry name" value="Ribonuclease H-like superfamily/Ribonuclease H"/>
    <property type="match status" value="1"/>
</dbReference>
<feature type="domain" description="Integrase catalytic" evidence="1">
    <location>
        <begin position="1"/>
        <end position="60"/>
    </location>
</feature>
<proteinExistence type="predicted"/>
<dbReference type="SUPFAM" id="SSF53098">
    <property type="entry name" value="Ribonuclease H-like"/>
    <property type="match status" value="1"/>
</dbReference>
<organism evidence="2 3">
    <name type="scientific">Trachymyrmex cornetzi</name>
    <dbReference type="NCBI Taxonomy" id="471704"/>
    <lineage>
        <taxon>Eukaryota</taxon>
        <taxon>Metazoa</taxon>
        <taxon>Ecdysozoa</taxon>
        <taxon>Arthropoda</taxon>
        <taxon>Hexapoda</taxon>
        <taxon>Insecta</taxon>
        <taxon>Pterygota</taxon>
        <taxon>Neoptera</taxon>
        <taxon>Endopterygota</taxon>
        <taxon>Hymenoptera</taxon>
        <taxon>Apocrita</taxon>
        <taxon>Aculeata</taxon>
        <taxon>Formicoidea</taxon>
        <taxon>Formicidae</taxon>
        <taxon>Myrmicinae</taxon>
        <taxon>Trachymyrmex</taxon>
    </lineage>
</organism>
<evidence type="ECO:0000313" key="2">
    <source>
        <dbReference type="EMBL" id="KYN09458.1"/>
    </source>
</evidence>
<dbReference type="PANTHER" id="PTHR46585">
    <property type="entry name" value="INTEGRASE CORE DOMAIN CONTAINING PROTEIN"/>
    <property type="match status" value="1"/>
</dbReference>
<reference evidence="2 3" key="1">
    <citation type="submission" date="2015-09" db="EMBL/GenBank/DDBJ databases">
        <title>Trachymyrmex cornetzi WGS genome.</title>
        <authorList>
            <person name="Nygaard S."/>
            <person name="Hu H."/>
            <person name="Boomsma J."/>
            <person name="Zhang G."/>
        </authorList>
    </citation>
    <scope>NUCLEOTIDE SEQUENCE [LARGE SCALE GENOMIC DNA]</scope>
    <source>
        <strain evidence="2">Tcor2-1</strain>
        <tissue evidence="2">Whole body</tissue>
    </source>
</reference>
<name>A0A151IRU7_9HYME</name>
<dbReference type="GO" id="GO:0015074">
    <property type="term" value="P:DNA integration"/>
    <property type="evidence" value="ECO:0007669"/>
    <property type="project" value="InterPro"/>
</dbReference>